<gene>
    <name evidence="3" type="ORF">MCOR33_006410</name>
</gene>
<evidence type="ECO:0000256" key="2">
    <source>
        <dbReference type="ARBA" id="ARBA00048655"/>
    </source>
</evidence>
<accession>A0ABQ8NHM4</accession>
<organism evidence="3 4">
    <name type="scientific">Pyricularia grisea</name>
    <name type="common">Crabgrass-specific blast fungus</name>
    <name type="synonym">Magnaporthe grisea</name>
    <dbReference type="NCBI Taxonomy" id="148305"/>
    <lineage>
        <taxon>Eukaryota</taxon>
        <taxon>Fungi</taxon>
        <taxon>Dikarya</taxon>
        <taxon>Ascomycota</taxon>
        <taxon>Pezizomycotina</taxon>
        <taxon>Sordariomycetes</taxon>
        <taxon>Sordariomycetidae</taxon>
        <taxon>Magnaporthales</taxon>
        <taxon>Pyriculariaceae</taxon>
        <taxon>Pyricularia</taxon>
    </lineage>
</organism>
<dbReference type="PANTHER" id="PTHR12149:SF8">
    <property type="entry name" value="PROTEIN-RIBULOSAMINE 3-KINASE"/>
    <property type="match status" value="1"/>
</dbReference>
<dbReference type="SUPFAM" id="SSF56112">
    <property type="entry name" value="Protein kinase-like (PK-like)"/>
    <property type="match status" value="1"/>
</dbReference>
<dbReference type="PANTHER" id="PTHR12149">
    <property type="entry name" value="FRUCTOSAMINE 3 KINASE-RELATED PROTEIN"/>
    <property type="match status" value="1"/>
</dbReference>
<dbReference type="InterPro" id="IPR016477">
    <property type="entry name" value="Fructo-/Ketosamine-3-kinase"/>
</dbReference>
<dbReference type="Proteomes" id="UP001059893">
    <property type="component" value="Unassembled WGS sequence"/>
</dbReference>
<sequence length="297" mass="34312">MLQKWPRPNGPRLHGFKFASLMKLKRATLSRYAVPKPLSVRDAVKPFDKPHVYYDFNEDRPPVEEFCRMMAYLHSKSVSPNGMFGFHCPTYNGDAPQDNTWCGSWEVFFSRGLRHILNLRDERGSPDPELDAMLPELFDRVIPRLLRPLETGGRKIKPCLVHGDLWCGNVSVDDDTGRPIIYDPSGFWGHHEYELGNWRPSRNKFTDYISTYYKYMEPSEPVEDLDGRNLLYSLRFNAQACTHFPDEEQWISMIKDDVAELLRRYPPDCLPPVDVGDEPLNIPQSGATQDNNIISAF</sequence>
<dbReference type="EMBL" id="JABSND010000117">
    <property type="protein sequence ID" value="KAI6297210.1"/>
    <property type="molecule type" value="Genomic_DNA"/>
</dbReference>
<name>A0ABQ8NHM4_PYRGI</name>
<dbReference type="EC" id="2.7.1.172" evidence="1"/>
<dbReference type="Gene3D" id="3.90.1200.10">
    <property type="match status" value="1"/>
</dbReference>
<comment type="caution">
    <text evidence="3">The sequence shown here is derived from an EMBL/GenBank/DDBJ whole genome shotgun (WGS) entry which is preliminary data.</text>
</comment>
<evidence type="ECO:0000256" key="1">
    <source>
        <dbReference type="ARBA" id="ARBA00011961"/>
    </source>
</evidence>
<dbReference type="InterPro" id="IPR011009">
    <property type="entry name" value="Kinase-like_dom_sf"/>
</dbReference>
<comment type="catalytic activity">
    <reaction evidence="2">
        <text>N(6)-D-ribulosyl-L-lysyl-[protein] + ATP = N(6)-(3-O-phospho-D-ribulosyl)-L-lysyl-[protein] + ADP + H(+)</text>
        <dbReference type="Rhea" id="RHEA:48432"/>
        <dbReference type="Rhea" id="RHEA-COMP:12103"/>
        <dbReference type="Rhea" id="RHEA-COMP:12104"/>
        <dbReference type="ChEBI" id="CHEBI:15378"/>
        <dbReference type="ChEBI" id="CHEBI:30616"/>
        <dbReference type="ChEBI" id="CHEBI:90418"/>
        <dbReference type="ChEBI" id="CHEBI:90420"/>
        <dbReference type="ChEBI" id="CHEBI:456216"/>
        <dbReference type="EC" id="2.7.1.172"/>
    </reaction>
    <physiologicalReaction direction="left-to-right" evidence="2">
        <dbReference type="Rhea" id="RHEA:48433"/>
    </physiologicalReaction>
</comment>
<keyword evidence="4" id="KW-1185">Reference proteome</keyword>
<evidence type="ECO:0000313" key="3">
    <source>
        <dbReference type="EMBL" id="KAI6297210.1"/>
    </source>
</evidence>
<dbReference type="Pfam" id="PF03881">
    <property type="entry name" value="Fructosamin_kin"/>
    <property type="match status" value="1"/>
</dbReference>
<proteinExistence type="predicted"/>
<protein>
    <recommendedName>
        <fullName evidence="1">protein-ribulosamine 3-kinase</fullName>
        <ecNumber evidence="1">2.7.1.172</ecNumber>
    </recommendedName>
</protein>
<evidence type="ECO:0000313" key="4">
    <source>
        <dbReference type="Proteomes" id="UP001059893"/>
    </source>
</evidence>
<reference evidence="3" key="1">
    <citation type="submission" date="2021-01" db="EMBL/GenBank/DDBJ databases">
        <title>Deciphering the adaptive evolutionary patterns associated with biogeogrpahic diversity in the finger millet blast pathogen Magnaporthe oryzae in Eastern Africa.</title>
        <authorList>
            <person name="Onyema G."/>
            <person name="Shittu T.A."/>
            <person name="Dodsworth S."/>
            <person name="Devilliers S."/>
            <person name="Muthumeenakshi S."/>
            <person name="Sreenivasaprasad S."/>
        </authorList>
    </citation>
    <scope>NUCLEOTIDE SEQUENCE</scope>
    <source>
        <strain evidence="3">D15/s37</strain>
    </source>
</reference>